<dbReference type="EMBL" id="DRLD01000193">
    <property type="protein sequence ID" value="HED10434.1"/>
    <property type="molecule type" value="Genomic_DNA"/>
</dbReference>
<feature type="domain" description="D-isomer specific 2-hydroxyacid dehydrogenase NAD-binding" evidence="3">
    <location>
        <begin position="107"/>
        <end position="290"/>
    </location>
</feature>
<accession>A0A7V1LLX4</accession>
<protein>
    <submittedName>
        <fullName evidence="4">Hydroxyacid dehydrogenase</fullName>
    </submittedName>
</protein>
<comment type="similarity">
    <text evidence="1">Belongs to the D-isomer specific 2-hydroxyacid dehydrogenase family.</text>
</comment>
<reference evidence="4" key="1">
    <citation type="journal article" date="2020" name="mSystems">
        <title>Genome- and Community-Level Interaction Insights into Carbon Utilization and Element Cycling Functions of Hydrothermarchaeota in Hydrothermal Sediment.</title>
        <authorList>
            <person name="Zhou Z."/>
            <person name="Liu Y."/>
            <person name="Xu W."/>
            <person name="Pan J."/>
            <person name="Luo Z.H."/>
            <person name="Li M."/>
        </authorList>
    </citation>
    <scope>NUCLEOTIDE SEQUENCE [LARGE SCALE GENOMIC DNA]</scope>
    <source>
        <strain evidence="4">HyVt-456</strain>
    </source>
</reference>
<dbReference type="Gene3D" id="3.40.50.720">
    <property type="entry name" value="NAD(P)-binding Rossmann-like Domain"/>
    <property type="match status" value="2"/>
</dbReference>
<dbReference type="PANTHER" id="PTHR43026">
    <property type="entry name" value="2-HYDROXYACID DEHYDROGENASE HOMOLOG 1-RELATED"/>
    <property type="match status" value="1"/>
</dbReference>
<organism evidence="4">
    <name type="scientific">Caldithrix abyssi</name>
    <dbReference type="NCBI Taxonomy" id="187145"/>
    <lineage>
        <taxon>Bacteria</taxon>
        <taxon>Pseudomonadati</taxon>
        <taxon>Calditrichota</taxon>
        <taxon>Calditrichia</taxon>
        <taxon>Calditrichales</taxon>
        <taxon>Calditrichaceae</taxon>
        <taxon>Caldithrix</taxon>
    </lineage>
</organism>
<evidence type="ECO:0000256" key="1">
    <source>
        <dbReference type="ARBA" id="ARBA00005854"/>
    </source>
</evidence>
<dbReference type="AlphaFoldDB" id="A0A7V1LLX4"/>
<evidence type="ECO:0000313" key="4">
    <source>
        <dbReference type="EMBL" id="HED10434.1"/>
    </source>
</evidence>
<dbReference type="GO" id="GO:0051287">
    <property type="term" value="F:NAD binding"/>
    <property type="evidence" value="ECO:0007669"/>
    <property type="project" value="InterPro"/>
</dbReference>
<gene>
    <name evidence="4" type="ORF">ENJ10_07075</name>
</gene>
<sequence length="321" mass="36021">MGHDIYFYEAFEEEEQSLRSFLPADINAGFTWKTIQEAGHDAPPAEIISTRTQSIYPPDWASRLRAILSRSTGYDHLLRYRRESGFSGPLAYLPLYCNRAVAEQALMLWLMLLRRMPRQMEQFARFERDGITGGELGGRTLAVYGVGNIGREVAGIGAALGMRVVGVDIVQRHKEVSYVTGEEAAAEADIIVAAMNLTPENSDYFDESFWRRCKKGVIFVNISRGELSPAVVLEKAMEAGIIGGLALDVFNHEKALAARLRGGEKNDDDEVAALMRLKEKDTVIMTPHNAFNTVESVRRKSQQSVEQFLHFRETGRFIWAV</sequence>
<dbReference type="Pfam" id="PF02826">
    <property type="entry name" value="2-Hacid_dh_C"/>
    <property type="match status" value="1"/>
</dbReference>
<dbReference type="SUPFAM" id="SSF51735">
    <property type="entry name" value="NAD(P)-binding Rossmann-fold domains"/>
    <property type="match status" value="1"/>
</dbReference>
<evidence type="ECO:0000256" key="2">
    <source>
        <dbReference type="ARBA" id="ARBA00023027"/>
    </source>
</evidence>
<comment type="caution">
    <text evidence="4">The sequence shown here is derived from an EMBL/GenBank/DDBJ whole genome shotgun (WGS) entry which is preliminary data.</text>
</comment>
<keyword evidence="2" id="KW-0520">NAD</keyword>
<dbReference type="Proteomes" id="UP000886005">
    <property type="component" value="Unassembled WGS sequence"/>
</dbReference>
<evidence type="ECO:0000259" key="3">
    <source>
        <dbReference type="Pfam" id="PF02826"/>
    </source>
</evidence>
<dbReference type="InterPro" id="IPR006140">
    <property type="entry name" value="D-isomer_DH_NAD-bd"/>
</dbReference>
<dbReference type="GO" id="GO:0008720">
    <property type="term" value="F:D-lactate dehydrogenase (NAD+) activity"/>
    <property type="evidence" value="ECO:0007669"/>
    <property type="project" value="TreeGrafter"/>
</dbReference>
<dbReference type="PANTHER" id="PTHR43026:SF1">
    <property type="entry name" value="2-HYDROXYACID DEHYDROGENASE HOMOLOG 1-RELATED"/>
    <property type="match status" value="1"/>
</dbReference>
<name>A0A7V1LLX4_CALAY</name>
<proteinExistence type="inferred from homology"/>
<dbReference type="InterPro" id="IPR058205">
    <property type="entry name" value="D-LDH-like"/>
</dbReference>
<dbReference type="InterPro" id="IPR036291">
    <property type="entry name" value="NAD(P)-bd_dom_sf"/>
</dbReference>